<dbReference type="EMBL" id="JAOTPL010000073">
    <property type="protein sequence ID" value="MCU7695608.1"/>
    <property type="molecule type" value="Genomic_DNA"/>
</dbReference>
<sequence length="73" mass="8130">IANSFVAKGNEGKLATQKQQMRSALSVVRATVLEGSFGNEKNHYLLNKVKARTQNTERVWIFFAMMTANASII</sequence>
<evidence type="ECO:0000313" key="1">
    <source>
        <dbReference type="EMBL" id="MCU7695608.1"/>
    </source>
</evidence>
<organism evidence="1 2">
    <name type="scientific">Haoranjiania flava</name>
    <dbReference type="NCBI Taxonomy" id="1856322"/>
    <lineage>
        <taxon>Bacteria</taxon>
        <taxon>Pseudomonadati</taxon>
        <taxon>Bacteroidota</taxon>
        <taxon>Chitinophagia</taxon>
        <taxon>Chitinophagales</taxon>
        <taxon>Chitinophagaceae</taxon>
        <taxon>Haoranjiania</taxon>
    </lineage>
</organism>
<proteinExistence type="predicted"/>
<dbReference type="Proteomes" id="UP001209317">
    <property type="component" value="Unassembled WGS sequence"/>
</dbReference>
<dbReference type="AlphaFoldDB" id="A0AAE3LLH0"/>
<feature type="non-terminal residue" evidence="1">
    <location>
        <position position="73"/>
    </location>
</feature>
<comment type="caution">
    <text evidence="1">The sequence shown here is derived from an EMBL/GenBank/DDBJ whole genome shotgun (WGS) entry which is preliminary data.</text>
</comment>
<reference evidence="1" key="1">
    <citation type="submission" date="2022-10" db="EMBL/GenBank/DDBJ databases">
        <authorList>
            <person name="Kim H.S."/>
            <person name="Kim J.-S."/>
            <person name="Suh M.K."/>
            <person name="Eom M.K."/>
            <person name="Lee J.-S."/>
        </authorList>
    </citation>
    <scope>NUCLEOTIDE SEQUENCE</scope>
    <source>
        <strain evidence="1">LIP-5</strain>
    </source>
</reference>
<protein>
    <submittedName>
        <fullName evidence="1">DDE transposase</fullName>
    </submittedName>
</protein>
<feature type="non-terminal residue" evidence="1">
    <location>
        <position position="1"/>
    </location>
</feature>
<gene>
    <name evidence="1" type="ORF">OD355_13865</name>
</gene>
<evidence type="ECO:0000313" key="2">
    <source>
        <dbReference type="Proteomes" id="UP001209317"/>
    </source>
</evidence>
<accession>A0AAE3LLH0</accession>
<name>A0AAE3LLH0_9BACT</name>
<keyword evidence="2" id="KW-1185">Reference proteome</keyword>